<sequence>MSLDICKISERKMNMDEKINQILQKAKEEGEAFLVSLTPEQLRQSGFEESEDFFNFEFVKIYVLYDDQFKLKYVFNNDPSNFLYESKEDLGGLKEFIEVVKKYLEVSE</sequence>
<proteinExistence type="predicted"/>
<protein>
    <submittedName>
        <fullName evidence="1">Uncharacterized protein</fullName>
    </submittedName>
</protein>
<dbReference type="Proteomes" id="UP000203064">
    <property type="component" value="Segment"/>
</dbReference>
<dbReference type="EMBL" id="KY744230">
    <property type="protein sequence ID" value="ARQ96468.1"/>
    <property type="molecule type" value="Genomic_DNA"/>
</dbReference>
<keyword evidence="2" id="KW-1185">Reference proteome</keyword>
<dbReference type="RefSeq" id="YP_009362785.1">
    <property type="nucleotide sequence ID" value="NC_034625.1"/>
</dbReference>
<dbReference type="KEGG" id="vg:32878738"/>
<organism evidence="1 2">
    <name type="scientific">Sulfolobus islandicus rod-shaped virus 10</name>
    <dbReference type="NCBI Taxonomy" id="1983545"/>
    <lineage>
        <taxon>Viruses</taxon>
        <taxon>Adnaviria</taxon>
        <taxon>Zilligvirae</taxon>
        <taxon>Taleaviricota</taxon>
        <taxon>Tokiviricetes</taxon>
        <taxon>Ligamenvirales</taxon>
        <taxon>Rudiviridae</taxon>
        <taxon>Usarudivirus</taxon>
        <taxon>Usarudivirus acidum</taxon>
        <taxon>Usarudivirus SIRV10</taxon>
    </lineage>
</organism>
<accession>A0A1X9SJR1</accession>
<dbReference type="GeneID" id="32878738"/>
<evidence type="ECO:0000313" key="2">
    <source>
        <dbReference type="Proteomes" id="UP000203064"/>
    </source>
</evidence>
<reference evidence="1 2" key="1">
    <citation type="journal article" date="2017" name="Viruses">
        <title>Differentiation and structure in Sulfolobus islandicus rod-shaped virus populations.</title>
        <authorList>
            <person name="Bautista M.A."/>
            <person name="Black J.A."/>
            <person name="Youngblut N.D."/>
            <person name="Whitaker R.J."/>
        </authorList>
    </citation>
    <scope>NUCLEOTIDE SEQUENCE [LARGE SCALE GENOMIC DNA]</scope>
</reference>
<evidence type="ECO:0000313" key="1">
    <source>
        <dbReference type="EMBL" id="ARQ96468.1"/>
    </source>
</evidence>
<dbReference type="OrthoDB" id="23342at10239"/>
<name>A0A1X9SJR1_9VIRU</name>